<accession>A0A1G6J2R0</accession>
<dbReference type="RefSeq" id="WP_092618011.1">
    <property type="nucleotide sequence ID" value="NZ_FMYK01000003.1"/>
</dbReference>
<keyword evidence="3" id="KW-0804">Transcription</keyword>
<evidence type="ECO:0000259" key="5">
    <source>
        <dbReference type="PROSITE" id="PS50977"/>
    </source>
</evidence>
<dbReference type="EMBL" id="FMYK01000003">
    <property type="protein sequence ID" value="SDC12940.1"/>
    <property type="molecule type" value="Genomic_DNA"/>
</dbReference>
<dbReference type="InterPro" id="IPR050109">
    <property type="entry name" value="HTH-type_TetR-like_transc_reg"/>
</dbReference>
<dbReference type="GO" id="GO:0003700">
    <property type="term" value="F:DNA-binding transcription factor activity"/>
    <property type="evidence" value="ECO:0007669"/>
    <property type="project" value="TreeGrafter"/>
</dbReference>
<gene>
    <name evidence="6" type="ORF">SAMN05421749_103219</name>
</gene>
<feature type="DNA-binding region" description="H-T-H motif" evidence="4">
    <location>
        <begin position="33"/>
        <end position="52"/>
    </location>
</feature>
<dbReference type="Gene3D" id="1.10.357.10">
    <property type="entry name" value="Tetracycline Repressor, domain 2"/>
    <property type="match status" value="1"/>
</dbReference>
<dbReference type="Proteomes" id="UP000242317">
    <property type="component" value="Unassembled WGS sequence"/>
</dbReference>
<keyword evidence="2 4" id="KW-0238">DNA-binding</keyword>
<dbReference type="Pfam" id="PF09209">
    <property type="entry name" value="CecR_C"/>
    <property type="match status" value="1"/>
</dbReference>
<name>A0A1G6J2R0_9GAMM</name>
<sequence>MSRARRSDGDLTKQKILQSAGQLIAQHGFAQTTNKAIAQMAEVDLAAINYHFDGRDGLYKAVLAEAHQHFLDEKVLIAIANAEIAPEQKLAQLFEALITNVTTIERWYSKIFILEMLSPSPYLIEFIETNALRKFQLILKIVSEITDIDVNDPTLMPSVLSIIAPIFVMILANKDFSNPVQVISAMPKQDLVEHFKAFSLAGLAAVKAKHDKTL</sequence>
<evidence type="ECO:0000313" key="6">
    <source>
        <dbReference type="EMBL" id="SDC12940.1"/>
    </source>
</evidence>
<dbReference type="Pfam" id="PF00440">
    <property type="entry name" value="TetR_N"/>
    <property type="match status" value="1"/>
</dbReference>
<dbReference type="InterPro" id="IPR015292">
    <property type="entry name" value="Tscrpt_reg_YbiH_C"/>
</dbReference>
<evidence type="ECO:0000256" key="1">
    <source>
        <dbReference type="ARBA" id="ARBA00023015"/>
    </source>
</evidence>
<dbReference type="PRINTS" id="PR00455">
    <property type="entry name" value="HTHTETR"/>
</dbReference>
<dbReference type="GO" id="GO:0000976">
    <property type="term" value="F:transcription cis-regulatory region binding"/>
    <property type="evidence" value="ECO:0007669"/>
    <property type="project" value="TreeGrafter"/>
</dbReference>
<evidence type="ECO:0000256" key="3">
    <source>
        <dbReference type="ARBA" id="ARBA00023163"/>
    </source>
</evidence>
<dbReference type="SUPFAM" id="SSF46689">
    <property type="entry name" value="Homeodomain-like"/>
    <property type="match status" value="1"/>
</dbReference>
<dbReference type="InterPro" id="IPR009057">
    <property type="entry name" value="Homeodomain-like_sf"/>
</dbReference>
<evidence type="ECO:0000313" key="7">
    <source>
        <dbReference type="Proteomes" id="UP000242317"/>
    </source>
</evidence>
<dbReference type="OrthoDB" id="9151800at2"/>
<dbReference type="PROSITE" id="PS50977">
    <property type="entry name" value="HTH_TETR_2"/>
    <property type="match status" value="1"/>
</dbReference>
<dbReference type="PANTHER" id="PTHR30055">
    <property type="entry name" value="HTH-TYPE TRANSCRIPTIONAL REGULATOR RUTR"/>
    <property type="match status" value="1"/>
</dbReference>
<evidence type="ECO:0000256" key="2">
    <source>
        <dbReference type="ARBA" id="ARBA00023125"/>
    </source>
</evidence>
<evidence type="ECO:0000256" key="4">
    <source>
        <dbReference type="PROSITE-ProRule" id="PRU00335"/>
    </source>
</evidence>
<dbReference type="InterPro" id="IPR036271">
    <property type="entry name" value="Tet_transcr_reg_TetR-rel_C_sf"/>
</dbReference>
<dbReference type="PANTHER" id="PTHR30055:SF234">
    <property type="entry name" value="HTH-TYPE TRANSCRIPTIONAL REGULATOR BETI"/>
    <property type="match status" value="1"/>
</dbReference>
<reference evidence="7" key="1">
    <citation type="submission" date="2016-09" db="EMBL/GenBank/DDBJ databases">
        <authorList>
            <person name="Varghese N."/>
            <person name="Submissions S."/>
        </authorList>
    </citation>
    <scope>NUCLEOTIDE SEQUENCE [LARGE SCALE GENOMIC DNA]</scope>
    <source>
        <strain evidence="7">ANC 3699</strain>
    </source>
</reference>
<dbReference type="AlphaFoldDB" id="A0A1G6J2R0"/>
<dbReference type="InterPro" id="IPR001647">
    <property type="entry name" value="HTH_TetR"/>
</dbReference>
<dbReference type="SUPFAM" id="SSF48498">
    <property type="entry name" value="Tetracyclin repressor-like, C-terminal domain"/>
    <property type="match status" value="1"/>
</dbReference>
<keyword evidence="1" id="KW-0805">Transcription regulation</keyword>
<proteinExistence type="predicted"/>
<protein>
    <submittedName>
        <fullName evidence="6">Transcriptional regulator, TetR family</fullName>
    </submittedName>
</protein>
<feature type="domain" description="HTH tetR-type" evidence="5">
    <location>
        <begin position="10"/>
        <end position="70"/>
    </location>
</feature>
<organism evidence="6 7">
    <name type="scientific">Acinetobacter marinus</name>
    <dbReference type="NCBI Taxonomy" id="281375"/>
    <lineage>
        <taxon>Bacteria</taxon>
        <taxon>Pseudomonadati</taxon>
        <taxon>Pseudomonadota</taxon>
        <taxon>Gammaproteobacteria</taxon>
        <taxon>Moraxellales</taxon>
        <taxon>Moraxellaceae</taxon>
        <taxon>Acinetobacter</taxon>
    </lineage>
</organism>
<keyword evidence="7" id="KW-1185">Reference proteome</keyword>